<dbReference type="InterPro" id="IPR018490">
    <property type="entry name" value="cNMP-bd_dom_sf"/>
</dbReference>
<dbReference type="Pfam" id="PF00027">
    <property type="entry name" value="cNMP_binding"/>
    <property type="match status" value="1"/>
</dbReference>
<evidence type="ECO:0000313" key="3">
    <source>
        <dbReference type="Proteomes" id="UP000659124"/>
    </source>
</evidence>
<dbReference type="RefSeq" id="WP_188090224.1">
    <property type="nucleotide sequence ID" value="NZ_JACVFC010000003.1"/>
</dbReference>
<dbReference type="SUPFAM" id="SSF51206">
    <property type="entry name" value="cAMP-binding domain-like"/>
    <property type="match status" value="1"/>
</dbReference>
<organism evidence="2 3">
    <name type="scientific">Chitinophaga qingshengii</name>
    <dbReference type="NCBI Taxonomy" id="1569794"/>
    <lineage>
        <taxon>Bacteria</taxon>
        <taxon>Pseudomonadati</taxon>
        <taxon>Bacteroidota</taxon>
        <taxon>Chitinophagia</taxon>
        <taxon>Chitinophagales</taxon>
        <taxon>Chitinophagaceae</taxon>
        <taxon>Chitinophaga</taxon>
    </lineage>
</organism>
<sequence>MSQKLREQIETITTLTDKEFEYILSHFTYRKFLKNQYVVQEGDYVKYDYFVINGLLKSWHIDGKGGTHILMFATENWWISDSEAFHNQTQATLNIDCFEDSETLFISLENREKLCADMQKMQYFFRKKTTAGYVASQKRILSLISFNARQRYEYFTQLYPDLLQRVPKNLIASYLGITRETLSRLTSSQP</sequence>
<proteinExistence type="predicted"/>
<reference evidence="2 3" key="1">
    <citation type="submission" date="2020-09" db="EMBL/GenBank/DDBJ databases">
        <title>Genome sequences of type strains of Chitinophaga qingshengii and Chitinophaga varians.</title>
        <authorList>
            <person name="Kittiwongwattana C."/>
        </authorList>
    </citation>
    <scope>NUCLEOTIDE SEQUENCE [LARGE SCALE GENOMIC DNA]</scope>
    <source>
        <strain evidence="2 3">JCM 30026</strain>
    </source>
</reference>
<protein>
    <submittedName>
        <fullName evidence="2">Crp/Fnr family transcriptional regulator</fullName>
    </submittedName>
</protein>
<dbReference type="InterPro" id="IPR014710">
    <property type="entry name" value="RmlC-like_jellyroll"/>
</dbReference>
<name>A0ABR7TUI9_9BACT</name>
<feature type="domain" description="Cyclic nucleotide-binding" evidence="1">
    <location>
        <begin position="30"/>
        <end position="116"/>
    </location>
</feature>
<comment type="caution">
    <text evidence="2">The sequence shown here is derived from an EMBL/GenBank/DDBJ whole genome shotgun (WGS) entry which is preliminary data.</text>
</comment>
<dbReference type="Gene3D" id="2.60.120.10">
    <property type="entry name" value="Jelly Rolls"/>
    <property type="match status" value="1"/>
</dbReference>
<gene>
    <name evidence="2" type="ORF">ICL07_22120</name>
</gene>
<keyword evidence="3" id="KW-1185">Reference proteome</keyword>
<evidence type="ECO:0000313" key="2">
    <source>
        <dbReference type="EMBL" id="MBC9933101.1"/>
    </source>
</evidence>
<dbReference type="Proteomes" id="UP000659124">
    <property type="component" value="Unassembled WGS sequence"/>
</dbReference>
<accession>A0ABR7TUI9</accession>
<dbReference type="EMBL" id="JACVFC010000003">
    <property type="protein sequence ID" value="MBC9933101.1"/>
    <property type="molecule type" value="Genomic_DNA"/>
</dbReference>
<dbReference type="InterPro" id="IPR000595">
    <property type="entry name" value="cNMP-bd_dom"/>
</dbReference>
<dbReference type="CDD" id="cd00038">
    <property type="entry name" value="CAP_ED"/>
    <property type="match status" value="1"/>
</dbReference>
<evidence type="ECO:0000259" key="1">
    <source>
        <dbReference type="Pfam" id="PF00027"/>
    </source>
</evidence>